<dbReference type="InterPro" id="IPR005045">
    <property type="entry name" value="CDC50/LEM3_fam"/>
</dbReference>
<protein>
    <recommendedName>
        <fullName evidence="10">Cell cycle control protein 50A</fullName>
    </recommendedName>
</protein>
<dbReference type="GO" id="GO:0005886">
    <property type="term" value="C:plasma membrane"/>
    <property type="evidence" value="ECO:0000318"/>
    <property type="project" value="GO_Central"/>
</dbReference>
<proteinExistence type="inferred from homology"/>
<evidence type="ECO:0000256" key="5">
    <source>
        <dbReference type="ARBA" id="ARBA00023136"/>
    </source>
</evidence>
<keyword evidence="3 7" id="KW-0812">Transmembrane</keyword>
<dbReference type="InParanoid" id="A9UTD4"/>
<evidence type="ECO:0000313" key="9">
    <source>
        <dbReference type="Proteomes" id="UP000001357"/>
    </source>
</evidence>
<dbReference type="GO" id="GO:0005794">
    <property type="term" value="C:Golgi apparatus"/>
    <property type="evidence" value="ECO:0000318"/>
    <property type="project" value="GO_Central"/>
</dbReference>
<dbReference type="GO" id="GO:0005783">
    <property type="term" value="C:endoplasmic reticulum"/>
    <property type="evidence" value="ECO:0000318"/>
    <property type="project" value="GO_Central"/>
</dbReference>
<accession>A9UTD4</accession>
<dbReference type="FunCoup" id="A9UTD4">
    <property type="interactions" value="1123"/>
</dbReference>
<reference evidence="8 9" key="1">
    <citation type="journal article" date="2008" name="Nature">
        <title>The genome of the choanoflagellate Monosiga brevicollis and the origin of metazoans.</title>
        <authorList>
            <consortium name="JGI Sequencing"/>
            <person name="King N."/>
            <person name="Westbrook M.J."/>
            <person name="Young S.L."/>
            <person name="Kuo A."/>
            <person name="Abedin M."/>
            <person name="Chapman J."/>
            <person name="Fairclough S."/>
            <person name="Hellsten U."/>
            <person name="Isogai Y."/>
            <person name="Letunic I."/>
            <person name="Marr M."/>
            <person name="Pincus D."/>
            <person name="Putnam N."/>
            <person name="Rokas A."/>
            <person name="Wright K.J."/>
            <person name="Zuzow R."/>
            <person name="Dirks W."/>
            <person name="Good M."/>
            <person name="Goodstein D."/>
            <person name="Lemons D."/>
            <person name="Li W."/>
            <person name="Lyons J.B."/>
            <person name="Morris A."/>
            <person name="Nichols S."/>
            <person name="Richter D.J."/>
            <person name="Salamov A."/>
            <person name="Bork P."/>
            <person name="Lim W.A."/>
            <person name="Manning G."/>
            <person name="Miller W.T."/>
            <person name="McGinnis W."/>
            <person name="Shapiro H."/>
            <person name="Tjian R."/>
            <person name="Grigoriev I.V."/>
            <person name="Rokhsar D."/>
        </authorList>
    </citation>
    <scope>NUCLEOTIDE SEQUENCE [LARGE SCALE GENOMIC DNA]</scope>
    <source>
        <strain evidence="9">MX1 / ATCC 50154</strain>
    </source>
</reference>
<dbReference type="GO" id="GO:0015247">
    <property type="term" value="F:aminophospholipid flippase activity"/>
    <property type="evidence" value="ECO:0000318"/>
    <property type="project" value="GO_Central"/>
</dbReference>
<organism evidence="8 9">
    <name type="scientific">Monosiga brevicollis</name>
    <name type="common">Choanoflagellate</name>
    <dbReference type="NCBI Taxonomy" id="81824"/>
    <lineage>
        <taxon>Eukaryota</taxon>
        <taxon>Choanoflagellata</taxon>
        <taxon>Craspedida</taxon>
        <taxon>Salpingoecidae</taxon>
        <taxon>Monosiga</taxon>
    </lineage>
</organism>
<dbReference type="GO" id="GO:0045332">
    <property type="term" value="P:phospholipid translocation"/>
    <property type="evidence" value="ECO:0000318"/>
    <property type="project" value="GO_Central"/>
</dbReference>
<comment type="subcellular location">
    <subcellularLocation>
        <location evidence="1">Membrane</location>
        <topology evidence="1">Multi-pass membrane protein</topology>
    </subcellularLocation>
</comment>
<dbReference type="RefSeq" id="XP_001743650.1">
    <property type="nucleotide sequence ID" value="XM_001743598.1"/>
</dbReference>
<dbReference type="AlphaFoldDB" id="A9UTD4"/>
<evidence type="ECO:0000313" key="8">
    <source>
        <dbReference type="EMBL" id="EDQ91228.1"/>
    </source>
</evidence>
<feature type="transmembrane region" description="Helical" evidence="7">
    <location>
        <begin position="32"/>
        <end position="52"/>
    </location>
</feature>
<comment type="similarity">
    <text evidence="2 6">Belongs to the CDC50/LEM3 family.</text>
</comment>
<dbReference type="PANTHER" id="PTHR10926:SF0">
    <property type="entry name" value="CDC50, ISOFORM A"/>
    <property type="match status" value="1"/>
</dbReference>
<evidence type="ECO:0000256" key="7">
    <source>
        <dbReference type="SAM" id="Phobius"/>
    </source>
</evidence>
<evidence type="ECO:0000256" key="6">
    <source>
        <dbReference type="PIRNR" id="PIRNR015840"/>
    </source>
</evidence>
<dbReference type="EMBL" id="CH991545">
    <property type="protein sequence ID" value="EDQ91228.1"/>
    <property type="molecule type" value="Genomic_DNA"/>
</dbReference>
<evidence type="ECO:0000256" key="4">
    <source>
        <dbReference type="ARBA" id="ARBA00022989"/>
    </source>
</evidence>
<evidence type="ECO:0000256" key="1">
    <source>
        <dbReference type="ARBA" id="ARBA00004141"/>
    </source>
</evidence>
<dbReference type="eggNOG" id="KOG2952">
    <property type="taxonomic scope" value="Eukaryota"/>
</dbReference>
<keyword evidence="5 6" id="KW-0472">Membrane</keyword>
<dbReference type="KEGG" id="mbr:MONBRDRAFT_23428"/>
<gene>
    <name evidence="8" type="ORF">MONBRDRAFT_23428</name>
</gene>
<evidence type="ECO:0000256" key="3">
    <source>
        <dbReference type="ARBA" id="ARBA00022692"/>
    </source>
</evidence>
<keyword evidence="9" id="KW-1185">Reference proteome</keyword>
<dbReference type="STRING" id="81824.A9UTD4"/>
<evidence type="ECO:0000256" key="2">
    <source>
        <dbReference type="ARBA" id="ARBA00009457"/>
    </source>
</evidence>
<name>A9UTD4_MONBE</name>
<dbReference type="PANTHER" id="PTHR10926">
    <property type="entry name" value="CELL CYCLE CONTROL PROTEIN 50"/>
    <property type="match status" value="1"/>
</dbReference>
<dbReference type="PIRSF" id="PIRSF015840">
    <property type="entry name" value="DUF284_TM_euk"/>
    <property type="match status" value="1"/>
</dbReference>
<evidence type="ECO:0008006" key="10">
    <source>
        <dbReference type="Google" id="ProtNLM"/>
    </source>
</evidence>
<sequence length="298" mass="33433">MDDDKYPNRPRNTKFKQQKLPAWKPVLTPKTVLPNVLIIGIIFIAVGAALLAGSNSVKEQVWDYTECVSTTDLNGSEYLRCTCTVNVELTEGFGTDETFIYYGLEEFYQNHRAYVRSRWDAQLRSVTAQGASDCDPLNTAPNGNYYAPCGLVANSLFNDRETKFQNPPHADGDLCGSEAFDPTRSEKLPNWPVPACQLGSSMADAATYFAQSTEFNSSGLGYENEDLIVWMRTAALPDFRKLYRRVVNTDLQDGQYQIDIDYNFPVRNFEGKKKVILSTISWSGPSSLPSRSPQPRCQ</sequence>
<dbReference type="Pfam" id="PF03381">
    <property type="entry name" value="CDC50"/>
    <property type="match status" value="1"/>
</dbReference>
<dbReference type="Proteomes" id="UP000001357">
    <property type="component" value="Unassembled WGS sequence"/>
</dbReference>
<keyword evidence="4 7" id="KW-1133">Transmembrane helix</keyword>
<dbReference type="GeneID" id="5888864"/>
<dbReference type="OMA" id="IPWSMFN"/>